<accession>A0A1X6Z7F9</accession>
<keyword evidence="4" id="KW-1185">Reference proteome</keyword>
<evidence type="ECO:0000313" key="3">
    <source>
        <dbReference type="Proteomes" id="UP000193495"/>
    </source>
</evidence>
<protein>
    <submittedName>
        <fullName evidence="2">Fructose-1-phosphate phosphatase YqaB</fullName>
        <ecNumber evidence="2">3.1.3.-</ecNumber>
    </submittedName>
    <submittedName>
        <fullName evidence="1">HAD superfamily hydrolase (TIGR01509 family)</fullName>
    </submittedName>
</protein>
<dbReference type="SFLD" id="SFLDS00003">
    <property type="entry name" value="Haloacid_Dehalogenase"/>
    <property type="match status" value="1"/>
</dbReference>
<evidence type="ECO:0000313" key="4">
    <source>
        <dbReference type="Proteomes" id="UP000240624"/>
    </source>
</evidence>
<dbReference type="PANTHER" id="PTHR18901">
    <property type="entry name" value="2-DEOXYGLUCOSE-6-PHOSPHATE PHOSPHATASE 2"/>
    <property type="match status" value="1"/>
</dbReference>
<dbReference type="PANTHER" id="PTHR18901:SF38">
    <property type="entry name" value="PSEUDOURIDINE-5'-PHOSPHATASE"/>
    <property type="match status" value="1"/>
</dbReference>
<dbReference type="SFLD" id="SFLDG01129">
    <property type="entry name" value="C1.5:_HAD__Beta-PGM__Phosphata"/>
    <property type="match status" value="1"/>
</dbReference>
<dbReference type="AlphaFoldDB" id="A0A1X6Z7F9"/>
<dbReference type="InterPro" id="IPR023214">
    <property type="entry name" value="HAD_sf"/>
</dbReference>
<proteinExistence type="predicted"/>
<dbReference type="Proteomes" id="UP000240624">
    <property type="component" value="Unassembled WGS sequence"/>
</dbReference>
<dbReference type="PRINTS" id="PR00413">
    <property type="entry name" value="HADHALOGNASE"/>
</dbReference>
<reference evidence="1 4" key="2">
    <citation type="submission" date="2018-03" db="EMBL/GenBank/DDBJ databases">
        <title>Genomic Encyclopedia of Archaeal and Bacterial Type Strains, Phase II (KMG-II): from individual species to whole genera.</title>
        <authorList>
            <person name="Goeker M."/>
        </authorList>
    </citation>
    <scope>NUCLEOTIDE SEQUENCE [LARGE SCALE GENOMIC DNA]</scope>
    <source>
        <strain evidence="1 4">DSM 29956</strain>
    </source>
</reference>
<gene>
    <name evidence="2" type="primary">yqaB</name>
    <name evidence="1" type="ORF">CLV79_104107</name>
    <name evidence="2" type="ORF">LOS8367_01844</name>
</gene>
<dbReference type="InterPro" id="IPR006439">
    <property type="entry name" value="HAD-SF_hydro_IA"/>
</dbReference>
<dbReference type="EMBL" id="FWFY01000004">
    <property type="protein sequence ID" value="SLN42563.1"/>
    <property type="molecule type" value="Genomic_DNA"/>
</dbReference>
<dbReference type="InterPro" id="IPR036412">
    <property type="entry name" value="HAD-like_sf"/>
</dbReference>
<dbReference type="Gene3D" id="3.40.50.1000">
    <property type="entry name" value="HAD superfamily/HAD-like"/>
    <property type="match status" value="1"/>
</dbReference>
<dbReference type="NCBIfam" id="TIGR01509">
    <property type="entry name" value="HAD-SF-IA-v3"/>
    <property type="match status" value="1"/>
</dbReference>
<dbReference type="SUPFAM" id="SSF56784">
    <property type="entry name" value="HAD-like"/>
    <property type="match status" value="1"/>
</dbReference>
<dbReference type="Pfam" id="PF00702">
    <property type="entry name" value="Hydrolase"/>
    <property type="match status" value="1"/>
</dbReference>
<evidence type="ECO:0000313" key="1">
    <source>
        <dbReference type="EMBL" id="PSK86677.1"/>
    </source>
</evidence>
<dbReference type="Gene3D" id="1.10.150.240">
    <property type="entry name" value="Putative phosphatase, domain 2"/>
    <property type="match status" value="1"/>
</dbReference>
<dbReference type="InterPro" id="IPR023198">
    <property type="entry name" value="PGP-like_dom2"/>
</dbReference>
<dbReference type="RefSeq" id="WP_165761426.1">
    <property type="nucleotide sequence ID" value="NZ_FWFY01000004.1"/>
</dbReference>
<keyword evidence="2" id="KW-0378">Hydrolase</keyword>
<dbReference type="CDD" id="cd07505">
    <property type="entry name" value="HAD_BPGM-like"/>
    <property type="match status" value="1"/>
</dbReference>
<dbReference type="EC" id="3.1.3.-" evidence="2"/>
<reference evidence="2 3" key="1">
    <citation type="submission" date="2017-03" db="EMBL/GenBank/DDBJ databases">
        <authorList>
            <person name="Afonso C.L."/>
            <person name="Miller P.J."/>
            <person name="Scott M.A."/>
            <person name="Spackman E."/>
            <person name="Goraichik I."/>
            <person name="Dimitrov K.M."/>
            <person name="Suarez D.L."/>
            <person name="Swayne D.E."/>
        </authorList>
    </citation>
    <scope>NUCLEOTIDE SEQUENCE [LARGE SCALE GENOMIC DNA]</scope>
    <source>
        <strain evidence="2 3">CECT 8367</strain>
    </source>
</reference>
<dbReference type="Proteomes" id="UP000193495">
    <property type="component" value="Unassembled WGS sequence"/>
</dbReference>
<evidence type="ECO:0000313" key="2">
    <source>
        <dbReference type="EMBL" id="SLN42563.1"/>
    </source>
</evidence>
<dbReference type="GO" id="GO:0016787">
    <property type="term" value="F:hydrolase activity"/>
    <property type="evidence" value="ECO:0007669"/>
    <property type="project" value="UniProtKB-KW"/>
</dbReference>
<dbReference type="EMBL" id="PYGB01000004">
    <property type="protein sequence ID" value="PSK86677.1"/>
    <property type="molecule type" value="Genomic_DNA"/>
</dbReference>
<sequence length="219" mass="22958">MPRSYDAVIFDLDGTLVDTETLCNAEALPALAAQGIEIGAGFFESLAGVHDDRRVELIREHTGKPLDAARFYANWDARVEARLAPGLSLKTGAEALIAAIARLGLPMAIATSSRRAPGLAKIRAAGLDAHVETIVTVEDIENAKPAPDAYLEAARRLGADPARCLVFEDSETGAQAGHAAGMTVVQVPDLNASEGRHATHLARDLIEGARAAGLLPLPA</sequence>
<name>A0A1X6Z7F9_9RHOB</name>
<organism evidence="2 3">
    <name type="scientific">Limimaricola soesokkakensis</name>
    <dbReference type="NCBI Taxonomy" id="1343159"/>
    <lineage>
        <taxon>Bacteria</taxon>
        <taxon>Pseudomonadati</taxon>
        <taxon>Pseudomonadota</taxon>
        <taxon>Alphaproteobacteria</taxon>
        <taxon>Rhodobacterales</taxon>
        <taxon>Paracoccaceae</taxon>
        <taxon>Limimaricola</taxon>
    </lineage>
</organism>